<feature type="domain" description="DUF2179" evidence="8">
    <location>
        <begin position="230"/>
        <end position="284"/>
    </location>
</feature>
<evidence type="ECO:0000256" key="5">
    <source>
        <dbReference type="ARBA" id="ARBA00023136"/>
    </source>
</evidence>
<dbReference type="Pfam" id="PF10035">
    <property type="entry name" value="DUF2179"/>
    <property type="match status" value="1"/>
</dbReference>
<dbReference type="InterPro" id="IPR019264">
    <property type="entry name" value="DUF2179"/>
</dbReference>
<dbReference type="Proteomes" id="UP001298681">
    <property type="component" value="Unassembled WGS sequence"/>
</dbReference>
<sequence>MKISWSQERSKALAKDILFFVAGSLVYAVSVKMFTAPNQIASGGVTGLSIVLNYLFHTPIGTTAFLINIPIFLWAVTEIGYKMVAKTFVATLLSSAAIDLIGYVVPPYEGNPMLAAIFGGVLEGTGLALVFMRGGTTGGTDMVARLLGRHFRHLSMGKLMLGVDFVIITFSGFAFQSMESALYALITIFVSTRLIDTILYGTDMGNGKVLFIISEKNQEIAQRILIELDRGVTALKSRGLYSGREGEMLLCAVRRYEVCKVNDIVHAVDPNAFVIVGEAGEITGEGFREEKPDDKSLRQILKDSRKKRESSHKRT</sequence>
<keyword evidence="10" id="KW-1185">Reference proteome</keyword>
<evidence type="ECO:0000256" key="6">
    <source>
        <dbReference type="SAM" id="MobiDB-lite"/>
    </source>
</evidence>
<dbReference type="Pfam" id="PF02588">
    <property type="entry name" value="YitT_membrane"/>
    <property type="match status" value="1"/>
</dbReference>
<dbReference type="EMBL" id="JAKNHQ010000021">
    <property type="protein sequence ID" value="MCG4611727.1"/>
    <property type="molecule type" value="Genomic_DNA"/>
</dbReference>
<feature type="transmembrane region" description="Helical" evidence="7">
    <location>
        <begin position="88"/>
        <end position="106"/>
    </location>
</feature>
<feature type="transmembrane region" description="Helical" evidence="7">
    <location>
        <begin position="153"/>
        <end position="175"/>
    </location>
</feature>
<feature type="transmembrane region" description="Helical" evidence="7">
    <location>
        <begin position="12"/>
        <end position="34"/>
    </location>
</feature>
<feature type="transmembrane region" description="Helical" evidence="7">
    <location>
        <begin position="112"/>
        <end position="132"/>
    </location>
</feature>
<organism evidence="9 10">
    <name type="scientific">Anaeromassilibacillus senegalensis</name>
    <dbReference type="NCBI Taxonomy" id="1673717"/>
    <lineage>
        <taxon>Bacteria</taxon>
        <taxon>Bacillati</taxon>
        <taxon>Bacillota</taxon>
        <taxon>Clostridia</taxon>
        <taxon>Eubacteriales</taxon>
        <taxon>Acutalibacteraceae</taxon>
        <taxon>Anaeromassilibacillus</taxon>
    </lineage>
</organism>
<comment type="subcellular location">
    <subcellularLocation>
        <location evidence="1">Cell membrane</location>
        <topology evidence="1">Multi-pass membrane protein</topology>
    </subcellularLocation>
</comment>
<evidence type="ECO:0000256" key="7">
    <source>
        <dbReference type="SAM" id="Phobius"/>
    </source>
</evidence>
<evidence type="ECO:0000256" key="2">
    <source>
        <dbReference type="ARBA" id="ARBA00022475"/>
    </source>
</evidence>
<reference evidence="9 10" key="1">
    <citation type="submission" date="2022-01" db="EMBL/GenBank/DDBJ databases">
        <title>Collection of gut derived symbiotic bacterial strains cultured from healthy donors.</title>
        <authorList>
            <person name="Lin H."/>
            <person name="Kohout C."/>
            <person name="Waligurski E."/>
            <person name="Pamer E.G."/>
        </authorList>
    </citation>
    <scope>NUCLEOTIDE SEQUENCE [LARGE SCALE GENOMIC DNA]</scope>
    <source>
        <strain evidence="9 10">DFI.7.58</strain>
    </source>
</reference>
<dbReference type="PIRSF" id="PIRSF006483">
    <property type="entry name" value="Membrane_protein_YitT"/>
    <property type="match status" value="1"/>
</dbReference>
<feature type="region of interest" description="Disordered" evidence="6">
    <location>
        <begin position="286"/>
        <end position="315"/>
    </location>
</feature>
<evidence type="ECO:0000256" key="3">
    <source>
        <dbReference type="ARBA" id="ARBA00022692"/>
    </source>
</evidence>
<keyword evidence="5 7" id="KW-0472">Membrane</keyword>
<evidence type="ECO:0000313" key="10">
    <source>
        <dbReference type="Proteomes" id="UP001298681"/>
    </source>
</evidence>
<protein>
    <submittedName>
        <fullName evidence="9">YitT family protein</fullName>
    </submittedName>
</protein>
<gene>
    <name evidence="9" type="ORF">L0P57_12395</name>
</gene>
<feature type="compositionally biased region" description="Basic residues" evidence="6">
    <location>
        <begin position="304"/>
        <end position="315"/>
    </location>
</feature>
<dbReference type="CDD" id="cd16380">
    <property type="entry name" value="YitT_C"/>
    <property type="match status" value="1"/>
</dbReference>
<evidence type="ECO:0000259" key="8">
    <source>
        <dbReference type="Pfam" id="PF10035"/>
    </source>
</evidence>
<accession>A0ABS9MLL7</accession>
<keyword evidence="2" id="KW-1003">Cell membrane</keyword>
<evidence type="ECO:0000256" key="4">
    <source>
        <dbReference type="ARBA" id="ARBA00022989"/>
    </source>
</evidence>
<name>A0ABS9MLL7_9FIRM</name>
<dbReference type="InterPro" id="IPR003740">
    <property type="entry name" value="YitT"/>
</dbReference>
<feature type="compositionally biased region" description="Basic and acidic residues" evidence="6">
    <location>
        <begin position="286"/>
        <end position="303"/>
    </location>
</feature>
<dbReference type="InterPro" id="IPR051461">
    <property type="entry name" value="UPF0750_membrane"/>
</dbReference>
<dbReference type="RefSeq" id="WP_087231803.1">
    <property type="nucleotide sequence ID" value="NZ_JAKNHQ010000021.1"/>
</dbReference>
<evidence type="ECO:0000256" key="1">
    <source>
        <dbReference type="ARBA" id="ARBA00004651"/>
    </source>
</evidence>
<comment type="caution">
    <text evidence="9">The sequence shown here is derived from an EMBL/GenBank/DDBJ whole genome shotgun (WGS) entry which is preliminary data.</text>
</comment>
<proteinExistence type="predicted"/>
<dbReference type="PANTHER" id="PTHR33545">
    <property type="entry name" value="UPF0750 MEMBRANE PROTEIN YITT-RELATED"/>
    <property type="match status" value="1"/>
</dbReference>
<feature type="transmembrane region" description="Helical" evidence="7">
    <location>
        <begin position="54"/>
        <end position="76"/>
    </location>
</feature>
<keyword evidence="4 7" id="KW-1133">Transmembrane helix</keyword>
<dbReference type="Gene3D" id="3.30.70.120">
    <property type="match status" value="1"/>
</dbReference>
<dbReference type="PANTHER" id="PTHR33545:SF5">
    <property type="entry name" value="UPF0750 MEMBRANE PROTEIN YITT"/>
    <property type="match status" value="1"/>
</dbReference>
<evidence type="ECO:0000313" key="9">
    <source>
        <dbReference type="EMBL" id="MCG4611727.1"/>
    </source>
</evidence>
<feature type="transmembrane region" description="Helical" evidence="7">
    <location>
        <begin position="181"/>
        <end position="201"/>
    </location>
</feature>
<dbReference type="InterPro" id="IPR015867">
    <property type="entry name" value="N-reg_PII/ATP_PRibTrfase_C"/>
</dbReference>
<keyword evidence="3 7" id="KW-0812">Transmembrane</keyword>